<dbReference type="VEuPathDB" id="MicrosporidiaDB:EHP00_2006"/>
<name>A0A1W0E8R8_9MICR</name>
<organism evidence="2 3">
    <name type="scientific">Ecytonucleospora hepatopenaei</name>
    <dbReference type="NCBI Taxonomy" id="646526"/>
    <lineage>
        <taxon>Eukaryota</taxon>
        <taxon>Fungi</taxon>
        <taxon>Fungi incertae sedis</taxon>
        <taxon>Microsporidia</taxon>
        <taxon>Enterocytozoonidae</taxon>
        <taxon>Ecytonucleospora</taxon>
    </lineage>
</organism>
<keyword evidence="1" id="KW-1133">Transmembrane helix</keyword>
<evidence type="ECO:0000313" key="2">
    <source>
        <dbReference type="EMBL" id="OQS55657.1"/>
    </source>
</evidence>
<dbReference type="EMBL" id="MNPJ01000004">
    <property type="protein sequence ID" value="OQS55657.1"/>
    <property type="molecule type" value="Genomic_DNA"/>
</dbReference>
<dbReference type="AlphaFoldDB" id="A0A1W0E8R8"/>
<feature type="transmembrane region" description="Helical" evidence="1">
    <location>
        <begin position="35"/>
        <end position="63"/>
    </location>
</feature>
<reference evidence="2 3" key="1">
    <citation type="journal article" date="2017" name="Environ. Microbiol.">
        <title>Decay of the glycolytic pathway and adaptation to intranuclear parasitism within Enterocytozoonidae microsporidia.</title>
        <authorList>
            <person name="Wiredu Boakye D."/>
            <person name="Jaroenlak P."/>
            <person name="Prachumwat A."/>
            <person name="Williams T.A."/>
            <person name="Bateman K.S."/>
            <person name="Itsathitphaisarn O."/>
            <person name="Sritunyalucksana K."/>
            <person name="Paszkiewicz K.H."/>
            <person name="Moore K.A."/>
            <person name="Stentiford G.D."/>
            <person name="Williams B.A."/>
        </authorList>
    </citation>
    <scope>NUCLEOTIDE SEQUENCE [LARGE SCALE GENOMIC DNA]</scope>
    <source>
        <strain evidence="2 3">TH1</strain>
    </source>
</reference>
<gene>
    <name evidence="2" type="ORF">EHP00_2006</name>
</gene>
<accession>A0A1W0E8R8</accession>
<dbReference type="Proteomes" id="UP000192758">
    <property type="component" value="Unassembled WGS sequence"/>
</dbReference>
<evidence type="ECO:0000313" key="3">
    <source>
        <dbReference type="Proteomes" id="UP000192758"/>
    </source>
</evidence>
<sequence>MIYTITNIIMYFILFILYCNSIMFTIRYVTSSPFFIMLLMLLYLLDMTYINIDMVMYIIYILYDLCLVL</sequence>
<keyword evidence="3" id="KW-1185">Reference proteome</keyword>
<keyword evidence="1" id="KW-0472">Membrane</keyword>
<keyword evidence="1" id="KW-0812">Transmembrane</keyword>
<feature type="transmembrane region" description="Helical" evidence="1">
    <location>
        <begin position="9"/>
        <end position="29"/>
    </location>
</feature>
<comment type="caution">
    <text evidence="2">The sequence shown here is derived from an EMBL/GenBank/DDBJ whole genome shotgun (WGS) entry which is preliminary data.</text>
</comment>
<evidence type="ECO:0000256" key="1">
    <source>
        <dbReference type="SAM" id="Phobius"/>
    </source>
</evidence>
<proteinExistence type="predicted"/>
<protein>
    <submittedName>
        <fullName evidence="2">Uncharacterized protein</fullName>
    </submittedName>
</protein>